<accession>A0ABU0P9X3</accession>
<sequence length="326" mass="35713">MMVSTRAPEVDMEDRALLELIYRRRPRTVAELAAAAHMDDGAVADAAARLAQGGALSIRDGVIAYAKPAMWTADHVQREVRTMLQTTSDAASRIEALVSDLPALLRHWAVGEASGDLVPVFVRHGPQAAEDLWYDIAREGSDTAWSVLPDLGRYLQTDPARASRFAEMFAGKRSVRALLPRSMAQDARFVAIAERYAAVGVEFRLLDDLPSWFWIDGDVLALPIEWGEGWPTSVVGVRNASLAELGRSLFRELWRRGEPIGGVEQSWAPLLMLMKQGITLDAASHRLGINPRTGRRRVAAAMEQYGVSTLFALGAAWAADGKPTAR</sequence>
<protein>
    <submittedName>
        <fullName evidence="1">Uncharacterized protein</fullName>
    </submittedName>
</protein>
<gene>
    <name evidence="1" type="ORF">QFZ46_001892</name>
</gene>
<name>A0ABU0P9X3_9MICO</name>
<dbReference type="RefSeq" id="WP_307360744.1">
    <property type="nucleotide sequence ID" value="NZ_JAUSXK010000001.1"/>
</dbReference>
<evidence type="ECO:0000313" key="2">
    <source>
        <dbReference type="Proteomes" id="UP001239085"/>
    </source>
</evidence>
<proteinExistence type="predicted"/>
<comment type="caution">
    <text evidence="1">The sequence shown here is derived from an EMBL/GenBank/DDBJ whole genome shotgun (WGS) entry which is preliminary data.</text>
</comment>
<dbReference type="EMBL" id="JAUSXK010000001">
    <property type="protein sequence ID" value="MDQ0643732.1"/>
    <property type="molecule type" value="Genomic_DNA"/>
</dbReference>
<evidence type="ECO:0000313" key="1">
    <source>
        <dbReference type="EMBL" id="MDQ0643732.1"/>
    </source>
</evidence>
<dbReference type="Proteomes" id="UP001239085">
    <property type="component" value="Unassembled WGS sequence"/>
</dbReference>
<keyword evidence="2" id="KW-1185">Reference proteome</keyword>
<organism evidence="1 2">
    <name type="scientific">Microbacterium murale</name>
    <dbReference type="NCBI Taxonomy" id="1081040"/>
    <lineage>
        <taxon>Bacteria</taxon>
        <taxon>Bacillati</taxon>
        <taxon>Actinomycetota</taxon>
        <taxon>Actinomycetes</taxon>
        <taxon>Micrococcales</taxon>
        <taxon>Microbacteriaceae</taxon>
        <taxon>Microbacterium</taxon>
    </lineage>
</organism>
<reference evidence="1 2" key="1">
    <citation type="submission" date="2023-07" db="EMBL/GenBank/DDBJ databases">
        <title>Comparative genomics of wheat-associated soil bacteria to identify genetic determinants of phenazine resistance.</title>
        <authorList>
            <person name="Mouncey N."/>
        </authorList>
    </citation>
    <scope>NUCLEOTIDE SEQUENCE [LARGE SCALE GENOMIC DNA]</scope>
    <source>
        <strain evidence="1 2">W2I7</strain>
    </source>
</reference>